<evidence type="ECO:0000259" key="1">
    <source>
        <dbReference type="Pfam" id="PF20078"/>
    </source>
</evidence>
<dbReference type="RefSeq" id="WP_106208236.1">
    <property type="nucleotide sequence ID" value="NZ_PVTD01000017.1"/>
</dbReference>
<evidence type="ECO:0000313" key="3">
    <source>
        <dbReference type="Proteomes" id="UP000239480"/>
    </source>
</evidence>
<protein>
    <recommendedName>
        <fullName evidence="1">DUF6473 domain-containing protein</fullName>
    </recommendedName>
</protein>
<gene>
    <name evidence="2" type="ORF">CLV78_11735</name>
</gene>
<dbReference type="AlphaFoldDB" id="A0A2T0RFH5"/>
<name>A0A2T0RFH5_9RHOB</name>
<dbReference type="EMBL" id="PVTD01000017">
    <property type="protein sequence ID" value="PRY19871.1"/>
    <property type="molecule type" value="Genomic_DNA"/>
</dbReference>
<dbReference type="InterPro" id="IPR045524">
    <property type="entry name" value="DUF6473"/>
</dbReference>
<accession>A0A2T0RFH5</accession>
<dbReference type="OrthoDB" id="7838347at2"/>
<dbReference type="Proteomes" id="UP000239480">
    <property type="component" value="Unassembled WGS sequence"/>
</dbReference>
<dbReference type="Pfam" id="PF20078">
    <property type="entry name" value="DUF6473"/>
    <property type="match status" value="1"/>
</dbReference>
<organism evidence="2 3">
    <name type="scientific">Aliiruegeria haliotis</name>
    <dbReference type="NCBI Taxonomy" id="1280846"/>
    <lineage>
        <taxon>Bacteria</taxon>
        <taxon>Pseudomonadati</taxon>
        <taxon>Pseudomonadota</taxon>
        <taxon>Alphaproteobacteria</taxon>
        <taxon>Rhodobacterales</taxon>
        <taxon>Roseobacteraceae</taxon>
        <taxon>Aliiruegeria</taxon>
    </lineage>
</organism>
<feature type="domain" description="DUF6473" evidence="1">
    <location>
        <begin position="1"/>
        <end position="274"/>
    </location>
</feature>
<reference evidence="2 3" key="1">
    <citation type="submission" date="2018-03" db="EMBL/GenBank/DDBJ databases">
        <title>Genomic Encyclopedia of Archaeal and Bacterial Type Strains, Phase II (KMG-II): from individual species to whole genera.</title>
        <authorList>
            <person name="Goeker M."/>
        </authorList>
    </citation>
    <scope>NUCLEOTIDE SEQUENCE [LARGE SCALE GENOMIC DNA]</scope>
    <source>
        <strain evidence="2 3">DSM 29328</strain>
    </source>
</reference>
<sequence>MSFEHPGVGALDYSLCRYGVSRLHFRGPLKDLEVPYCAFIGGNETYGRFIEKPFPELVEAATGTACVNLGCLNAGVDVFLNDSGAMSVADGASVTVVQVLGAQNMSNRFYSVHPRRNDRFVAASALMRAVFRDVDFTDFSFNRHMLQSLAKRGPDRFRLVVDELKAAWLARMKLLLGRIQNKVVLLYMADHPPEETASEVGGALRDPLFVDRAMIDALRPHAAETLEVVWAREDGASLEGKVFSELEAPAAAETPGGAVHRAAAVALEPVLARMVAM</sequence>
<proteinExistence type="predicted"/>
<comment type="caution">
    <text evidence="2">The sequence shown here is derived from an EMBL/GenBank/DDBJ whole genome shotgun (WGS) entry which is preliminary data.</text>
</comment>
<evidence type="ECO:0000313" key="2">
    <source>
        <dbReference type="EMBL" id="PRY19871.1"/>
    </source>
</evidence>
<keyword evidence="3" id="KW-1185">Reference proteome</keyword>